<keyword evidence="2" id="KW-0238">DNA-binding</keyword>
<feature type="domain" description="HTH marR-type" evidence="4">
    <location>
        <begin position="1"/>
        <end position="128"/>
    </location>
</feature>
<dbReference type="PANTHER" id="PTHR33164">
    <property type="entry name" value="TRANSCRIPTIONAL REGULATOR, MARR FAMILY"/>
    <property type="match status" value="1"/>
</dbReference>
<proteinExistence type="predicted"/>
<dbReference type="Pfam" id="PF12802">
    <property type="entry name" value="MarR_2"/>
    <property type="match status" value="1"/>
</dbReference>
<dbReference type="STRING" id="1090615.SAMN04515671_1684"/>
<dbReference type="GO" id="GO:0003677">
    <property type="term" value="F:DNA binding"/>
    <property type="evidence" value="ECO:0007669"/>
    <property type="project" value="UniProtKB-KW"/>
</dbReference>
<name>A0A1H0LIY1_9ACTN</name>
<evidence type="ECO:0000259" key="4">
    <source>
        <dbReference type="PROSITE" id="PS50995"/>
    </source>
</evidence>
<keyword evidence="1" id="KW-0805">Transcription regulation</keyword>
<dbReference type="GO" id="GO:0006950">
    <property type="term" value="P:response to stress"/>
    <property type="evidence" value="ECO:0007669"/>
    <property type="project" value="TreeGrafter"/>
</dbReference>
<dbReference type="GO" id="GO:0003700">
    <property type="term" value="F:DNA-binding transcription factor activity"/>
    <property type="evidence" value="ECO:0007669"/>
    <property type="project" value="InterPro"/>
</dbReference>
<dbReference type="Gene3D" id="1.10.10.10">
    <property type="entry name" value="Winged helix-like DNA-binding domain superfamily/Winged helix DNA-binding domain"/>
    <property type="match status" value="1"/>
</dbReference>
<dbReference type="SMART" id="SM00347">
    <property type="entry name" value="HTH_MARR"/>
    <property type="match status" value="1"/>
</dbReference>
<organism evidence="5 6">
    <name type="scientific">Nakamurella panacisegetis</name>
    <dbReference type="NCBI Taxonomy" id="1090615"/>
    <lineage>
        <taxon>Bacteria</taxon>
        <taxon>Bacillati</taxon>
        <taxon>Actinomycetota</taxon>
        <taxon>Actinomycetes</taxon>
        <taxon>Nakamurellales</taxon>
        <taxon>Nakamurellaceae</taxon>
        <taxon>Nakamurella</taxon>
    </lineage>
</organism>
<dbReference type="InterPro" id="IPR039422">
    <property type="entry name" value="MarR/SlyA-like"/>
</dbReference>
<dbReference type="InterPro" id="IPR023187">
    <property type="entry name" value="Tscrpt_reg_MarR-type_CS"/>
</dbReference>
<dbReference type="EMBL" id="LT629710">
    <property type="protein sequence ID" value="SDO68149.1"/>
    <property type="molecule type" value="Genomic_DNA"/>
</dbReference>
<keyword evidence="3" id="KW-0804">Transcription</keyword>
<sequence>MLRLSALLVDGIQHGVAEGGFDDVRPVHGFAFARLSEAPATTAQLAEHLGITKQATSELVHYLLDRGYLTRVADPHDRRAWLLVLTGRGHDCTRAAQRAATRTVEGWEQRISPGQATALREALAAVAGEGRLRPAW</sequence>
<dbReference type="PANTHER" id="PTHR33164:SF99">
    <property type="entry name" value="MARR FAMILY REGULATORY PROTEIN"/>
    <property type="match status" value="1"/>
</dbReference>
<dbReference type="InterPro" id="IPR036388">
    <property type="entry name" value="WH-like_DNA-bd_sf"/>
</dbReference>
<reference evidence="5 6" key="1">
    <citation type="submission" date="2016-10" db="EMBL/GenBank/DDBJ databases">
        <authorList>
            <person name="de Groot N.N."/>
        </authorList>
    </citation>
    <scope>NUCLEOTIDE SEQUENCE [LARGE SCALE GENOMIC DNA]</scope>
    <source>
        <strain evidence="6">P4-7,KCTC 19426,CECT 7604</strain>
    </source>
</reference>
<gene>
    <name evidence="5" type="ORF">SAMN04515671_1684</name>
</gene>
<dbReference type="Proteomes" id="UP000198741">
    <property type="component" value="Chromosome I"/>
</dbReference>
<dbReference type="PROSITE" id="PS50995">
    <property type="entry name" value="HTH_MARR_2"/>
    <property type="match status" value="1"/>
</dbReference>
<dbReference type="AlphaFoldDB" id="A0A1H0LIY1"/>
<protein>
    <submittedName>
        <fullName evidence="5">MarR family protein</fullName>
    </submittedName>
</protein>
<evidence type="ECO:0000313" key="5">
    <source>
        <dbReference type="EMBL" id="SDO68149.1"/>
    </source>
</evidence>
<dbReference type="InterPro" id="IPR036390">
    <property type="entry name" value="WH_DNA-bd_sf"/>
</dbReference>
<accession>A0A1H0LIY1</accession>
<dbReference type="SUPFAM" id="SSF46785">
    <property type="entry name" value="Winged helix' DNA-binding domain"/>
    <property type="match status" value="1"/>
</dbReference>
<dbReference type="InterPro" id="IPR000835">
    <property type="entry name" value="HTH_MarR-typ"/>
</dbReference>
<dbReference type="PROSITE" id="PS01117">
    <property type="entry name" value="HTH_MARR_1"/>
    <property type="match status" value="1"/>
</dbReference>
<evidence type="ECO:0000256" key="2">
    <source>
        <dbReference type="ARBA" id="ARBA00023125"/>
    </source>
</evidence>
<keyword evidence="6" id="KW-1185">Reference proteome</keyword>
<evidence type="ECO:0000256" key="3">
    <source>
        <dbReference type="ARBA" id="ARBA00023163"/>
    </source>
</evidence>
<evidence type="ECO:0000313" key="6">
    <source>
        <dbReference type="Proteomes" id="UP000198741"/>
    </source>
</evidence>
<evidence type="ECO:0000256" key="1">
    <source>
        <dbReference type="ARBA" id="ARBA00023015"/>
    </source>
</evidence>